<name>A0A0F2M9Z9_SPOSC</name>
<proteinExistence type="predicted"/>
<organism evidence="1 2">
    <name type="scientific">Sporothrix schenckii 1099-18</name>
    <dbReference type="NCBI Taxonomy" id="1397361"/>
    <lineage>
        <taxon>Eukaryota</taxon>
        <taxon>Fungi</taxon>
        <taxon>Dikarya</taxon>
        <taxon>Ascomycota</taxon>
        <taxon>Pezizomycotina</taxon>
        <taxon>Sordariomycetes</taxon>
        <taxon>Sordariomycetidae</taxon>
        <taxon>Ophiostomatales</taxon>
        <taxon>Ophiostomataceae</taxon>
        <taxon>Sporothrix</taxon>
    </lineage>
</organism>
<dbReference type="AlphaFoldDB" id="A0A0F2M9Z9"/>
<dbReference type="Proteomes" id="UP000033710">
    <property type="component" value="Unassembled WGS sequence"/>
</dbReference>
<comment type="caution">
    <text evidence="1">The sequence shown here is derived from an EMBL/GenBank/DDBJ whole genome shotgun (WGS) entry which is preliminary data.</text>
</comment>
<evidence type="ECO:0000313" key="1">
    <source>
        <dbReference type="EMBL" id="KJR86513.1"/>
    </source>
</evidence>
<accession>A0A0F2M9Z9</accession>
<reference evidence="1 2" key="1">
    <citation type="journal article" date="2014" name="BMC Genomics">
        <title>Comparative genomics of the major fungal agents of human and animal Sporotrichosis: Sporothrix schenckii and Sporothrix brasiliensis.</title>
        <authorList>
            <person name="Teixeira M.M."/>
            <person name="de Almeida L.G."/>
            <person name="Kubitschek-Barreira P."/>
            <person name="Alves F.L."/>
            <person name="Kioshima E.S."/>
            <person name="Abadio A.K."/>
            <person name="Fernandes L."/>
            <person name="Derengowski L.S."/>
            <person name="Ferreira K.S."/>
            <person name="Souza R.C."/>
            <person name="Ruiz J.C."/>
            <person name="de Andrade N.C."/>
            <person name="Paes H.C."/>
            <person name="Nicola A.M."/>
            <person name="Albuquerque P."/>
            <person name="Gerber A.L."/>
            <person name="Martins V.P."/>
            <person name="Peconick L.D."/>
            <person name="Neto A.V."/>
            <person name="Chaucanez C.B."/>
            <person name="Silva P.A."/>
            <person name="Cunha O.L."/>
            <person name="de Oliveira F.F."/>
            <person name="dos Santos T.C."/>
            <person name="Barros A.L."/>
            <person name="Soares M.A."/>
            <person name="de Oliveira L.M."/>
            <person name="Marini M.M."/>
            <person name="Villalobos-Duno H."/>
            <person name="Cunha M.M."/>
            <person name="de Hoog S."/>
            <person name="da Silveira J.F."/>
            <person name="Henrissat B."/>
            <person name="Nino-Vega G.A."/>
            <person name="Cisalpino P.S."/>
            <person name="Mora-Montes H.M."/>
            <person name="Almeida S.R."/>
            <person name="Stajich J.E."/>
            <person name="Lopes-Bezerra L.M."/>
            <person name="Vasconcelos A.T."/>
            <person name="Felipe M.S."/>
        </authorList>
    </citation>
    <scope>NUCLEOTIDE SEQUENCE [LARGE SCALE GENOMIC DNA]</scope>
    <source>
        <strain evidence="1 2">1099-18</strain>
    </source>
</reference>
<dbReference type="VEuPathDB" id="FungiDB:SPSK_02842"/>
<sequence length="92" mass="10843">MDGWRDEVDWMRSLYTESKMRGVEWRCYRPVTIAAPPWNRSRITVSDSGIKRAASLKLQCLCRRMGQSMRRVWLGLPVAAGMLRFDFWMEGQ</sequence>
<reference evidence="1 2" key="2">
    <citation type="journal article" date="2015" name="Eukaryot. Cell">
        <title>Asexual propagation of a virulent clone complex in a human and feline outbreak of sporotrichosis.</title>
        <authorList>
            <person name="Teixeira Mde M."/>
            <person name="Rodrigues A.M."/>
            <person name="Tsui C.K."/>
            <person name="de Almeida L.G."/>
            <person name="Van Diepeningen A.D."/>
            <person name="van den Ende B.G."/>
            <person name="Fernandes G.F."/>
            <person name="Kano R."/>
            <person name="Hamelin R.C."/>
            <person name="Lopes-Bezerra L.M."/>
            <person name="Vasconcelos A.T."/>
            <person name="de Hoog S."/>
            <person name="de Camargo Z.P."/>
            <person name="Felipe M.S."/>
        </authorList>
    </citation>
    <scope>NUCLEOTIDE SEQUENCE [LARGE SCALE GENOMIC DNA]</scope>
    <source>
        <strain evidence="1 2">1099-18</strain>
    </source>
</reference>
<dbReference type="KEGG" id="ssck:SPSK_02842"/>
<dbReference type="EMBL" id="AXCR01000006">
    <property type="protein sequence ID" value="KJR86513.1"/>
    <property type="molecule type" value="Genomic_DNA"/>
</dbReference>
<evidence type="ECO:0000313" key="2">
    <source>
        <dbReference type="Proteomes" id="UP000033710"/>
    </source>
</evidence>
<gene>
    <name evidence="1" type="ORF">SPSK_02842</name>
</gene>
<protein>
    <submittedName>
        <fullName evidence="1">Uncharacterized protein</fullName>
    </submittedName>
</protein>
<dbReference type="RefSeq" id="XP_016589189.1">
    <property type="nucleotide sequence ID" value="XM_016729705.1"/>
</dbReference>
<dbReference type="GeneID" id="27664982"/>